<name>A0AA88J6P0_FICCA</name>
<dbReference type="Proteomes" id="UP001187192">
    <property type="component" value="Unassembled WGS sequence"/>
</dbReference>
<proteinExistence type="predicted"/>
<evidence type="ECO:0000313" key="1">
    <source>
        <dbReference type="EMBL" id="GMN64009.1"/>
    </source>
</evidence>
<reference evidence="1" key="1">
    <citation type="submission" date="2023-07" db="EMBL/GenBank/DDBJ databases">
        <title>draft genome sequence of fig (Ficus carica).</title>
        <authorList>
            <person name="Takahashi T."/>
            <person name="Nishimura K."/>
        </authorList>
    </citation>
    <scope>NUCLEOTIDE SEQUENCE</scope>
</reference>
<organism evidence="1 2">
    <name type="scientific">Ficus carica</name>
    <name type="common">Common fig</name>
    <dbReference type="NCBI Taxonomy" id="3494"/>
    <lineage>
        <taxon>Eukaryota</taxon>
        <taxon>Viridiplantae</taxon>
        <taxon>Streptophyta</taxon>
        <taxon>Embryophyta</taxon>
        <taxon>Tracheophyta</taxon>
        <taxon>Spermatophyta</taxon>
        <taxon>Magnoliopsida</taxon>
        <taxon>eudicotyledons</taxon>
        <taxon>Gunneridae</taxon>
        <taxon>Pentapetalae</taxon>
        <taxon>rosids</taxon>
        <taxon>fabids</taxon>
        <taxon>Rosales</taxon>
        <taxon>Moraceae</taxon>
        <taxon>Ficeae</taxon>
        <taxon>Ficus</taxon>
    </lineage>
</organism>
<dbReference type="AlphaFoldDB" id="A0AA88J6P0"/>
<protein>
    <submittedName>
        <fullName evidence="1">Uncharacterized protein</fullName>
    </submittedName>
</protein>
<accession>A0AA88J6P0</accession>
<dbReference type="EMBL" id="BTGU01000165">
    <property type="protein sequence ID" value="GMN64009.1"/>
    <property type="molecule type" value="Genomic_DNA"/>
</dbReference>
<evidence type="ECO:0000313" key="2">
    <source>
        <dbReference type="Proteomes" id="UP001187192"/>
    </source>
</evidence>
<sequence>MLAEWREAVIQLEEIGGLSWSWLRIQPEILAGWDCGLEKRSSGVTHAGITRAGITGLRIVSGLVSRRLGSHRLGLAARVTGLGLRTWREQLGPRIWDAADCRYVAGRSWAARRLAIGVAQCWDIWASFLGLCLTDFYM</sequence>
<gene>
    <name evidence="1" type="ORF">TIFTF001_033085</name>
</gene>
<comment type="caution">
    <text evidence="1">The sequence shown here is derived from an EMBL/GenBank/DDBJ whole genome shotgun (WGS) entry which is preliminary data.</text>
</comment>
<keyword evidence="2" id="KW-1185">Reference proteome</keyword>